<reference evidence="2" key="1">
    <citation type="submission" date="2018-02" db="EMBL/GenBank/DDBJ databases">
        <title>Rhizophora mucronata_Transcriptome.</title>
        <authorList>
            <person name="Meera S.P."/>
            <person name="Sreeshan A."/>
            <person name="Augustine A."/>
        </authorList>
    </citation>
    <scope>NUCLEOTIDE SEQUENCE</scope>
    <source>
        <tissue evidence="2">Leaf</tissue>
    </source>
</reference>
<evidence type="ECO:0000313" key="2">
    <source>
        <dbReference type="EMBL" id="MBW84444.1"/>
    </source>
</evidence>
<dbReference type="AlphaFoldDB" id="A0A2P2ITC3"/>
<name>A0A2P2ITC3_RHIMU</name>
<keyword evidence="1" id="KW-0472">Membrane</keyword>
<protein>
    <submittedName>
        <fullName evidence="2">Uncharacterized protein</fullName>
    </submittedName>
</protein>
<evidence type="ECO:0000256" key="1">
    <source>
        <dbReference type="SAM" id="Phobius"/>
    </source>
</evidence>
<accession>A0A2P2ITC3</accession>
<keyword evidence="1" id="KW-0812">Transmembrane</keyword>
<feature type="transmembrane region" description="Helical" evidence="1">
    <location>
        <begin position="6"/>
        <end position="23"/>
    </location>
</feature>
<proteinExistence type="predicted"/>
<dbReference type="EMBL" id="GGEC01003961">
    <property type="protein sequence ID" value="MBW84444.1"/>
    <property type="molecule type" value="Transcribed_RNA"/>
</dbReference>
<keyword evidence="1" id="KW-1133">Transmembrane helix</keyword>
<organism evidence="2">
    <name type="scientific">Rhizophora mucronata</name>
    <name type="common">Asiatic mangrove</name>
    <dbReference type="NCBI Taxonomy" id="61149"/>
    <lineage>
        <taxon>Eukaryota</taxon>
        <taxon>Viridiplantae</taxon>
        <taxon>Streptophyta</taxon>
        <taxon>Embryophyta</taxon>
        <taxon>Tracheophyta</taxon>
        <taxon>Spermatophyta</taxon>
        <taxon>Magnoliopsida</taxon>
        <taxon>eudicotyledons</taxon>
        <taxon>Gunneridae</taxon>
        <taxon>Pentapetalae</taxon>
        <taxon>rosids</taxon>
        <taxon>fabids</taxon>
        <taxon>Malpighiales</taxon>
        <taxon>Rhizophoraceae</taxon>
        <taxon>Rhizophora</taxon>
    </lineage>
</organism>
<sequence length="24" mass="2973">MVISIYPYLAIHFWPLSGFYFLFF</sequence>